<proteinExistence type="predicted"/>
<accession>A0A8S9HQP8</accession>
<dbReference type="EMBL" id="QGKW02000717">
    <property type="protein sequence ID" value="KAF2596952.1"/>
    <property type="molecule type" value="Genomic_DNA"/>
</dbReference>
<evidence type="ECO:0000313" key="1">
    <source>
        <dbReference type="EMBL" id="KAF2561401.1"/>
    </source>
</evidence>
<name>A0A8S9HQP8_BRACR</name>
<dbReference type="Proteomes" id="UP000712281">
    <property type="component" value="Unassembled WGS sequence"/>
</dbReference>
<protein>
    <submittedName>
        <fullName evidence="1">Uncharacterized protein</fullName>
    </submittedName>
</protein>
<dbReference type="EMBL" id="QGKY02001250">
    <property type="protein sequence ID" value="KAF2561401.1"/>
    <property type="molecule type" value="Genomic_DNA"/>
</dbReference>
<comment type="caution">
    <text evidence="1">The sequence shown here is derived from an EMBL/GenBank/DDBJ whole genome shotgun (WGS) entry which is preliminary data.</text>
</comment>
<evidence type="ECO:0000313" key="2">
    <source>
        <dbReference type="EMBL" id="KAF2596952.1"/>
    </source>
</evidence>
<reference evidence="1" key="1">
    <citation type="submission" date="2019-12" db="EMBL/GenBank/DDBJ databases">
        <title>Genome sequencing and annotation of Brassica cretica.</title>
        <authorList>
            <person name="Studholme D.J."/>
            <person name="Sarris P.F."/>
        </authorList>
    </citation>
    <scope>NUCLEOTIDE SEQUENCE</scope>
    <source>
        <strain evidence="2">PFS-001/15</strain>
        <strain evidence="1">PFS-102/07</strain>
        <tissue evidence="1">Leaf</tissue>
    </source>
</reference>
<sequence>MLVFGQGKDATRVDAMVATRVGQPASANTRQLLVQLLGGRPGTLTRVHLPASGLICL</sequence>
<gene>
    <name evidence="2" type="ORF">F2Q68_00009362</name>
    <name evidence="1" type="ORF">F2Q70_00016396</name>
</gene>
<dbReference type="AlphaFoldDB" id="A0A8S9HQP8"/>
<organism evidence="1">
    <name type="scientific">Brassica cretica</name>
    <name type="common">Mustard</name>
    <dbReference type="NCBI Taxonomy" id="69181"/>
    <lineage>
        <taxon>Eukaryota</taxon>
        <taxon>Viridiplantae</taxon>
        <taxon>Streptophyta</taxon>
        <taxon>Embryophyta</taxon>
        <taxon>Tracheophyta</taxon>
        <taxon>Spermatophyta</taxon>
        <taxon>Magnoliopsida</taxon>
        <taxon>eudicotyledons</taxon>
        <taxon>Gunneridae</taxon>
        <taxon>Pentapetalae</taxon>
        <taxon>rosids</taxon>
        <taxon>malvids</taxon>
        <taxon>Brassicales</taxon>
        <taxon>Brassicaceae</taxon>
        <taxon>Brassiceae</taxon>
        <taxon>Brassica</taxon>
    </lineage>
</organism>